<protein>
    <recommendedName>
        <fullName evidence="1">protein-tyrosine-phosphatase</fullName>
        <ecNumber evidence="1">3.1.3.48</ecNumber>
    </recommendedName>
</protein>
<accession>A6XK13</accession>
<dbReference type="InterPro" id="IPR047170">
    <property type="entry name" value="PTN12/18/22"/>
</dbReference>
<feature type="compositionally biased region" description="Polar residues" evidence="4">
    <location>
        <begin position="246"/>
        <end position="259"/>
    </location>
</feature>
<dbReference type="PANTHER" id="PTHR45983">
    <property type="entry name" value="TYROSINE PHOSPHATSE N18, PUTATIVE-RELATED"/>
    <property type="match status" value="1"/>
</dbReference>
<proteinExistence type="predicted"/>
<dbReference type="EMBL" id="DQ830911">
    <property type="protein sequence ID" value="ABI17658.1"/>
    <property type="molecule type" value="Genomic_DNA"/>
</dbReference>
<evidence type="ECO:0000256" key="4">
    <source>
        <dbReference type="SAM" id="MobiDB-lite"/>
    </source>
</evidence>
<feature type="non-terminal residue" evidence="5">
    <location>
        <position position="259"/>
    </location>
</feature>
<dbReference type="PANTHER" id="PTHR45983:SF3">
    <property type="entry name" value="TYROSINE-PROTEIN PHOSPHATASE NON-RECEPTOR TYPE 12"/>
    <property type="match status" value="1"/>
</dbReference>
<evidence type="ECO:0000256" key="2">
    <source>
        <dbReference type="ARBA" id="ARBA00022801"/>
    </source>
</evidence>
<dbReference type="GO" id="GO:0004726">
    <property type="term" value="F:non-membrane spanning protein tyrosine phosphatase activity"/>
    <property type="evidence" value="ECO:0007669"/>
    <property type="project" value="InterPro"/>
</dbReference>
<sequence>PVPPILTPSPPSAYPTVMTVWQDSDRYHPKPVLHVVSSENTTDLNENYNKLSDVMEKGEPTVEKKLERKLSIEIKKVPLQECPKSFETTAGLQRGLGFKIKSASSYAVDQLPITQVSSSLESLSLISSSNLSVDCKSSRSTKSLEDVPLERSLDPPARPDHLPLERGLIVSATSGKEHTEYKKESSSADKHLDVCHFDSKTLINSSVLASETGSHADLNNTPALQAPLSFTNPLHSDDSDIEEGNSYGSMEKNLSTIST</sequence>
<keyword evidence="5" id="KW-0675">Receptor</keyword>
<keyword evidence="2" id="KW-0378">Hydrolase</keyword>
<reference evidence="5" key="1">
    <citation type="submission" date="2006-06" db="EMBL/GenBank/DDBJ databases">
        <title>A phylogenetic hotspot for evolutionary novelty and change in cranial morphology of Middle American treefrogs.</title>
        <authorList>
            <person name="Smith S.A."/>
            <person name="Arif S."/>
            <person name="Montes de Oca A.N."/>
            <person name="Wiens J.J."/>
        </authorList>
    </citation>
    <scope>NUCLEOTIDE SEQUENCE</scope>
</reference>
<feature type="non-terminal residue" evidence="5">
    <location>
        <position position="1"/>
    </location>
</feature>
<feature type="region of interest" description="Disordered" evidence="4">
    <location>
        <begin position="143"/>
        <end position="166"/>
    </location>
</feature>
<evidence type="ECO:0000256" key="1">
    <source>
        <dbReference type="ARBA" id="ARBA00013064"/>
    </source>
</evidence>
<dbReference type="AlphaFoldDB" id="A6XK13"/>
<evidence type="ECO:0000313" key="5">
    <source>
        <dbReference type="EMBL" id="ABI17658.1"/>
    </source>
</evidence>
<gene>
    <name evidence="5" type="primary">PTPN12</name>
</gene>
<dbReference type="EC" id="3.1.3.48" evidence="1"/>
<dbReference type="GO" id="GO:0005737">
    <property type="term" value="C:cytoplasm"/>
    <property type="evidence" value="ECO:0007669"/>
    <property type="project" value="TreeGrafter"/>
</dbReference>
<feature type="region of interest" description="Disordered" evidence="4">
    <location>
        <begin position="229"/>
        <end position="259"/>
    </location>
</feature>
<evidence type="ECO:0000256" key="3">
    <source>
        <dbReference type="ARBA" id="ARBA00022912"/>
    </source>
</evidence>
<feature type="compositionally biased region" description="Basic and acidic residues" evidence="4">
    <location>
        <begin position="143"/>
        <end position="164"/>
    </location>
</feature>
<name>A6XK13_9NEOB</name>
<keyword evidence="3" id="KW-0904">Protein phosphatase</keyword>
<organism evidence="5">
    <name type="scientific">Tlalocohyla picta</name>
    <name type="common">painted treefrog</name>
    <dbReference type="NCBI Taxonomy" id="318336"/>
    <lineage>
        <taxon>Eukaryota</taxon>
        <taxon>Metazoa</taxon>
        <taxon>Chordata</taxon>
        <taxon>Craniata</taxon>
        <taxon>Vertebrata</taxon>
        <taxon>Euteleostomi</taxon>
        <taxon>Amphibia</taxon>
        <taxon>Batrachia</taxon>
        <taxon>Anura</taxon>
        <taxon>Neobatrachia</taxon>
        <taxon>Hyloidea</taxon>
        <taxon>Hylidae</taxon>
        <taxon>Hylinae</taxon>
        <taxon>Hylini</taxon>
        <taxon>Tlalocohyla</taxon>
    </lineage>
</organism>
<dbReference type="GO" id="GO:0005634">
    <property type="term" value="C:nucleus"/>
    <property type="evidence" value="ECO:0007669"/>
    <property type="project" value="TreeGrafter"/>
</dbReference>